<evidence type="ECO:0000256" key="7">
    <source>
        <dbReference type="ARBA" id="ARBA00023136"/>
    </source>
</evidence>
<keyword evidence="6 8" id="KW-1133">Transmembrane helix</keyword>
<dbReference type="Pfam" id="PF03591">
    <property type="entry name" value="AzlC"/>
    <property type="match status" value="1"/>
</dbReference>
<keyword evidence="3" id="KW-0813">Transport</keyword>
<comment type="similarity">
    <text evidence="2">Belongs to the AzlC family.</text>
</comment>
<evidence type="ECO:0000256" key="3">
    <source>
        <dbReference type="ARBA" id="ARBA00022448"/>
    </source>
</evidence>
<keyword evidence="4" id="KW-1003">Cell membrane</keyword>
<dbReference type="GO" id="GO:1903785">
    <property type="term" value="P:L-valine transmembrane transport"/>
    <property type="evidence" value="ECO:0007669"/>
    <property type="project" value="TreeGrafter"/>
</dbReference>
<accession>A0A9D2G1P5</accession>
<evidence type="ECO:0000256" key="6">
    <source>
        <dbReference type="ARBA" id="ARBA00022989"/>
    </source>
</evidence>
<protein>
    <submittedName>
        <fullName evidence="9">AzlC family ABC transporter permease</fullName>
    </submittedName>
</protein>
<evidence type="ECO:0000256" key="1">
    <source>
        <dbReference type="ARBA" id="ARBA00004651"/>
    </source>
</evidence>
<dbReference type="InterPro" id="IPR011606">
    <property type="entry name" value="Brnchd-chn_aa_trnsp_permease"/>
</dbReference>
<gene>
    <name evidence="9" type="ORF">H9808_06430</name>
</gene>
<reference evidence="9" key="2">
    <citation type="submission" date="2021-04" db="EMBL/GenBank/DDBJ databases">
        <authorList>
            <person name="Gilroy R."/>
        </authorList>
    </citation>
    <scope>NUCLEOTIDE SEQUENCE</scope>
    <source>
        <strain evidence="9">CHK169-4300</strain>
    </source>
</reference>
<reference evidence="9" key="1">
    <citation type="journal article" date="2021" name="PeerJ">
        <title>Extensive microbial diversity within the chicken gut microbiome revealed by metagenomics and culture.</title>
        <authorList>
            <person name="Gilroy R."/>
            <person name="Ravi A."/>
            <person name="Getino M."/>
            <person name="Pursley I."/>
            <person name="Horton D.L."/>
            <person name="Alikhan N.F."/>
            <person name="Baker D."/>
            <person name="Gharbi K."/>
            <person name="Hall N."/>
            <person name="Watson M."/>
            <person name="Adriaenssens E.M."/>
            <person name="Foster-Nyarko E."/>
            <person name="Jarju S."/>
            <person name="Secka A."/>
            <person name="Antonio M."/>
            <person name="Oren A."/>
            <person name="Chaudhuri R.R."/>
            <person name="La Ragione R."/>
            <person name="Hildebrand F."/>
            <person name="Pallen M.J."/>
        </authorList>
    </citation>
    <scope>NUCLEOTIDE SEQUENCE</scope>
    <source>
        <strain evidence="9">CHK169-4300</strain>
    </source>
</reference>
<evidence type="ECO:0000256" key="5">
    <source>
        <dbReference type="ARBA" id="ARBA00022692"/>
    </source>
</evidence>
<comment type="subcellular location">
    <subcellularLocation>
        <location evidence="1">Cell membrane</location>
        <topology evidence="1">Multi-pass membrane protein</topology>
    </subcellularLocation>
</comment>
<feature type="transmembrane region" description="Helical" evidence="8">
    <location>
        <begin position="189"/>
        <end position="218"/>
    </location>
</feature>
<evidence type="ECO:0000256" key="4">
    <source>
        <dbReference type="ARBA" id="ARBA00022475"/>
    </source>
</evidence>
<dbReference type="GO" id="GO:0005886">
    <property type="term" value="C:plasma membrane"/>
    <property type="evidence" value="ECO:0007669"/>
    <property type="project" value="UniProtKB-SubCell"/>
</dbReference>
<feature type="transmembrane region" description="Helical" evidence="8">
    <location>
        <begin position="67"/>
        <end position="88"/>
    </location>
</feature>
<keyword evidence="5 8" id="KW-0812">Transmembrane</keyword>
<proteinExistence type="inferred from homology"/>
<evidence type="ECO:0000313" key="9">
    <source>
        <dbReference type="EMBL" id="HIZ71384.1"/>
    </source>
</evidence>
<organism evidence="9 10">
    <name type="scientific">Candidatus Atopostipes pullistercoris</name>
    <dbReference type="NCBI Taxonomy" id="2838467"/>
    <lineage>
        <taxon>Bacteria</taxon>
        <taxon>Bacillati</taxon>
        <taxon>Bacillota</taxon>
        <taxon>Bacilli</taxon>
        <taxon>Lactobacillales</taxon>
        <taxon>Carnobacteriaceae</taxon>
        <taxon>Atopostipes</taxon>
    </lineage>
</organism>
<sequence length="230" mass="25782">MKEALKYSFPKTVPIMAGYLFLGASFGVLAVSQGLSLMVTILMSLLIYAGSMQFATINVLQANFHPIGALLLTLMVNARHIFYGITLLKPYSQMDWKKYYTIFGLTDETFSLVVSLDVPKSMDKNWVYFFVTGLNQLYWVAGTMLGILLSHFLSFNTEGIEFVLTALFVTIFVEQWLSTEDHTSALTGIVAAIISLVLFGSDHFLIPAMLGIIVFFLFQYRKIGDQVYDA</sequence>
<dbReference type="Proteomes" id="UP000824106">
    <property type="component" value="Unassembled WGS sequence"/>
</dbReference>
<evidence type="ECO:0000313" key="10">
    <source>
        <dbReference type="Proteomes" id="UP000824106"/>
    </source>
</evidence>
<dbReference type="PANTHER" id="PTHR34979">
    <property type="entry name" value="INNER MEMBRANE PROTEIN YGAZ"/>
    <property type="match status" value="1"/>
</dbReference>
<evidence type="ECO:0000256" key="8">
    <source>
        <dbReference type="SAM" id="Phobius"/>
    </source>
</evidence>
<feature type="transmembrane region" description="Helical" evidence="8">
    <location>
        <begin position="37"/>
        <end position="60"/>
    </location>
</feature>
<feature type="transmembrane region" description="Helical" evidence="8">
    <location>
        <begin position="126"/>
        <end position="148"/>
    </location>
</feature>
<feature type="transmembrane region" description="Helical" evidence="8">
    <location>
        <begin position="160"/>
        <end position="177"/>
    </location>
</feature>
<dbReference type="PANTHER" id="PTHR34979:SF1">
    <property type="entry name" value="INNER MEMBRANE PROTEIN YGAZ"/>
    <property type="match status" value="1"/>
</dbReference>
<keyword evidence="7 8" id="KW-0472">Membrane</keyword>
<dbReference type="AlphaFoldDB" id="A0A9D2G1P5"/>
<dbReference type="EMBL" id="DXAZ01000102">
    <property type="protein sequence ID" value="HIZ71384.1"/>
    <property type="molecule type" value="Genomic_DNA"/>
</dbReference>
<evidence type="ECO:0000256" key="2">
    <source>
        <dbReference type="ARBA" id="ARBA00010735"/>
    </source>
</evidence>
<comment type="caution">
    <text evidence="9">The sequence shown here is derived from an EMBL/GenBank/DDBJ whole genome shotgun (WGS) entry which is preliminary data.</text>
</comment>
<name>A0A9D2G1P5_9LACT</name>
<feature type="transmembrane region" description="Helical" evidence="8">
    <location>
        <begin position="12"/>
        <end position="31"/>
    </location>
</feature>